<evidence type="ECO:0000256" key="3">
    <source>
        <dbReference type="ARBA" id="ARBA00023002"/>
    </source>
</evidence>
<dbReference type="Gene3D" id="2.60.40.420">
    <property type="entry name" value="Cupredoxins - blue copper proteins"/>
    <property type="match status" value="3"/>
</dbReference>
<dbReference type="GO" id="GO:0016491">
    <property type="term" value="F:oxidoreductase activity"/>
    <property type="evidence" value="ECO:0007669"/>
    <property type="project" value="UniProtKB-KW"/>
</dbReference>
<evidence type="ECO:0000256" key="1">
    <source>
        <dbReference type="ARBA" id="ARBA00010609"/>
    </source>
</evidence>
<sequence>MDKKIMEGLFTFLRKLLMLFLVAIFIAVGTFTGQAEAQTHPAFQNPDFIDADEYKITLEATNDTFTISDGTKELGPYDGLLYGARYSKKQGETDASDCTGDSTFNTDGGYCEYTPAYNPPVIVVSPGETMDLTLDNNLPVLNPQQGQEYVPPVKYNLEAVSQDTNLHYHGFNVSPLLGADDVVVPIHSGNTPEIQTNALIGTFNAIPTATHYDRKQHQDIYQKLPPGYIDSSGSNYPGDNDFAPINEYHMMFDLPEGHQKGLFWFHSHQHGSSDRQVRSGMSGGIVVKGIATAFHVLERFISEQDVDHYGKVMLFKDFNNSLTIDKKPKFWALNGLKNPAITINSFEDRFWRIANIGADKYINLTFVKPDDNDTNHSSSWNLPKFLILSRDVSQNYFSNAGFTDSILVPPAGRVELIVVGGEPGQTYDLISVDGDNTPQPYGNPNNLVVNNKYGSLASVTVQTSLKSELPTGLLSRKVCSNYQGGLEACLKSLNLGELAGGEILPNPNTLAVYNECNGDPTDRCVVSSSNDPDDKFEFIFNRGDLNPGTVFTMNDKLYDGSRIDKVVNVGTNQDWSLVNKDGADHAFHIHQLDFIITDVTVPNNYLEDRNEDGQYDHYDNYPVTCSTATLPDGTTTGSNCTLNRYGYRDTINLPANSETTVRIPFLNPFITGVFVYHCHILAHEDSGMMQNMKVVNPNSYIPRKLLKQWFDKFQVKDNK</sequence>
<reference evidence="5" key="1">
    <citation type="journal article" date="2017" name="Proc. Natl. Acad. Sci. U.S.A.">
        <title>Comparative genomics uncovers the prolific and distinctive metabolic potential of the cyanobacterial genus Moorea.</title>
        <authorList>
            <person name="Leao T."/>
            <person name="Castelao G."/>
            <person name="Korobeynikov A."/>
            <person name="Monroe E.A."/>
            <person name="Podell S."/>
            <person name="Glukhov E."/>
            <person name="Allen E.E."/>
            <person name="Gerwick W.H."/>
            <person name="Gerwick L."/>
        </authorList>
    </citation>
    <scope>NUCLEOTIDE SEQUENCE</scope>
    <source>
        <strain evidence="5">JHB</strain>
    </source>
</reference>
<evidence type="ECO:0000313" key="5">
    <source>
        <dbReference type="EMBL" id="AOY81590.2"/>
    </source>
</evidence>
<reference evidence="5" key="2">
    <citation type="submission" date="2022-10" db="EMBL/GenBank/DDBJ databases">
        <authorList>
            <person name="Ngo T.-E."/>
        </authorList>
    </citation>
    <scope>NUCLEOTIDE SEQUENCE</scope>
    <source>
        <strain evidence="5">JHB</strain>
    </source>
</reference>
<protein>
    <submittedName>
        <fullName evidence="5">Multicopper oxidase domain-containing protein</fullName>
    </submittedName>
</protein>
<dbReference type="PROSITE" id="PS00080">
    <property type="entry name" value="MULTICOPPER_OXIDASE2"/>
    <property type="match status" value="1"/>
</dbReference>
<dbReference type="InterPro" id="IPR033138">
    <property type="entry name" value="Cu_oxidase_CS"/>
</dbReference>
<evidence type="ECO:0000259" key="4">
    <source>
        <dbReference type="Pfam" id="PF07731"/>
    </source>
</evidence>
<dbReference type="Pfam" id="PF07731">
    <property type="entry name" value="Cu-oxidase_2"/>
    <property type="match status" value="1"/>
</dbReference>
<name>A0A1D9G2E0_MOOP1</name>
<dbReference type="GO" id="GO:0005507">
    <property type="term" value="F:copper ion binding"/>
    <property type="evidence" value="ECO:0007669"/>
    <property type="project" value="InterPro"/>
</dbReference>
<keyword evidence="2" id="KW-0479">Metal-binding</keyword>
<evidence type="ECO:0000256" key="2">
    <source>
        <dbReference type="ARBA" id="ARBA00022723"/>
    </source>
</evidence>
<dbReference type="PANTHER" id="PTHR48267:SF1">
    <property type="entry name" value="BILIRUBIN OXIDASE"/>
    <property type="match status" value="1"/>
</dbReference>
<proteinExistence type="inferred from homology"/>
<dbReference type="InterPro" id="IPR011706">
    <property type="entry name" value="Cu-oxidase_C"/>
</dbReference>
<dbReference type="PROSITE" id="PS00079">
    <property type="entry name" value="MULTICOPPER_OXIDASE1"/>
    <property type="match status" value="1"/>
</dbReference>
<gene>
    <name evidence="5" type="ORF">BJP36_18380</name>
</gene>
<keyword evidence="3" id="KW-0560">Oxidoreductase</keyword>
<dbReference type="PANTHER" id="PTHR48267">
    <property type="entry name" value="CUPREDOXIN SUPERFAMILY PROTEIN"/>
    <property type="match status" value="1"/>
</dbReference>
<dbReference type="Proteomes" id="UP000176944">
    <property type="component" value="Chromosome"/>
</dbReference>
<accession>A0A1D9G2E0</accession>
<organism evidence="5">
    <name type="scientific">Moorena producens (strain JHB)</name>
    <dbReference type="NCBI Taxonomy" id="1454205"/>
    <lineage>
        <taxon>Bacteria</taxon>
        <taxon>Bacillati</taxon>
        <taxon>Cyanobacteriota</taxon>
        <taxon>Cyanophyceae</taxon>
        <taxon>Coleofasciculales</taxon>
        <taxon>Coleofasciculaceae</taxon>
        <taxon>Moorena</taxon>
    </lineage>
</organism>
<dbReference type="InterPro" id="IPR045087">
    <property type="entry name" value="Cu-oxidase_fam"/>
</dbReference>
<feature type="domain" description="Plastocyanin-like" evidence="4">
    <location>
        <begin position="549"/>
        <end position="695"/>
    </location>
</feature>
<dbReference type="InterPro" id="IPR002355">
    <property type="entry name" value="Cu_oxidase_Cu_BS"/>
</dbReference>
<dbReference type="AlphaFoldDB" id="A0A1D9G2E0"/>
<dbReference type="EMBL" id="CP017708">
    <property type="protein sequence ID" value="AOY81590.2"/>
    <property type="molecule type" value="Genomic_DNA"/>
</dbReference>
<comment type="similarity">
    <text evidence="1">Belongs to the multicopper oxidase family.</text>
</comment>
<dbReference type="SUPFAM" id="SSF49503">
    <property type="entry name" value="Cupredoxins"/>
    <property type="match status" value="2"/>
</dbReference>
<dbReference type="InterPro" id="IPR008972">
    <property type="entry name" value="Cupredoxin"/>
</dbReference>